<dbReference type="EMBL" id="CP012672">
    <property type="protein sequence ID" value="AUX36124.1"/>
    <property type="molecule type" value="Genomic_DNA"/>
</dbReference>
<protein>
    <submittedName>
        <fullName evidence="1">Uncharacterized protein</fullName>
    </submittedName>
</protein>
<proteinExistence type="predicted"/>
<evidence type="ECO:0000313" key="2">
    <source>
        <dbReference type="Proteomes" id="UP000295497"/>
    </source>
</evidence>
<dbReference type="Proteomes" id="UP000295497">
    <property type="component" value="Chromosome"/>
</dbReference>
<organism evidence="1 2">
    <name type="scientific">Sorangium cellulosum</name>
    <name type="common">Polyangium cellulosum</name>
    <dbReference type="NCBI Taxonomy" id="56"/>
    <lineage>
        <taxon>Bacteria</taxon>
        <taxon>Pseudomonadati</taxon>
        <taxon>Myxococcota</taxon>
        <taxon>Polyangia</taxon>
        <taxon>Polyangiales</taxon>
        <taxon>Polyangiaceae</taxon>
        <taxon>Sorangium</taxon>
    </lineage>
</organism>
<evidence type="ECO:0000313" key="1">
    <source>
        <dbReference type="EMBL" id="AUX36124.1"/>
    </source>
</evidence>
<gene>
    <name evidence="1" type="ORF">SOCE836_083300</name>
</gene>
<reference evidence="1 2" key="1">
    <citation type="submission" date="2015-09" db="EMBL/GenBank/DDBJ databases">
        <title>Sorangium comparison.</title>
        <authorList>
            <person name="Zaburannyi N."/>
            <person name="Bunk B."/>
            <person name="Overmann J."/>
            <person name="Mueller R."/>
        </authorList>
    </citation>
    <scope>NUCLEOTIDE SEQUENCE [LARGE SCALE GENOMIC DNA]</scope>
    <source>
        <strain evidence="1 2">So ce836</strain>
    </source>
</reference>
<sequence>MGTEKVDLTKEKETLLVTLYCKALESRAKDPIAWSPAGPPPPVSAFRLTFVALPAYVSPC</sequence>
<name>A0A4P2QZR2_SORCE</name>
<accession>A0A4P2QZR2</accession>
<dbReference type="AlphaFoldDB" id="A0A4P2QZR2"/>